<dbReference type="InterPro" id="IPR001296">
    <property type="entry name" value="Glyco_trans_1"/>
</dbReference>
<dbReference type="RefSeq" id="WP_218822790.1">
    <property type="nucleotide sequence ID" value="NZ_FWZX01000004.1"/>
</dbReference>
<protein>
    <submittedName>
        <fullName evidence="3">Glycosyltransferase involved in cell wall bisynthesis</fullName>
    </submittedName>
</protein>
<name>A0A1Y6BJW3_9PROT</name>
<sequence>MTDDLELAEAGGDPSIVAQADKDLPPVVLQVLPALVTGGVERGTVDMAQAILEEGAIAIVASSGGPMVYELQRSGADHVELPLDSKNPWRILSNARKLEELIRLRSVSIVHARSRAPAWSAWLATRRTGRAFVTTFHAPYGLKPPIKRLYNQVMARGDRVICISHFVAEHVQRNYRVDPARLRVIPRGVDLERFDPTRISAERVIQLAQRWRLPDGVPVIMLPGRLTRWKGAELLLAAAARLARDREFLLLLVGSDRNSSLRAELESKAAAFGLGGKFAAVGDCDDMPAAFMLADVVVSASLEPEGFGRVIGEAQAMGRPVVAAAHGGALEQVEDGETGFLFNPGDVESLAVSLRHALDLPAGARAELAERAVAHVRAHFSKRLMCRRTLEVYDELLRG</sequence>
<evidence type="ECO:0000259" key="1">
    <source>
        <dbReference type="Pfam" id="PF00534"/>
    </source>
</evidence>
<dbReference type="Proteomes" id="UP000192917">
    <property type="component" value="Unassembled WGS sequence"/>
</dbReference>
<dbReference type="CDD" id="cd03819">
    <property type="entry name" value="GT4_WavL-like"/>
    <property type="match status" value="1"/>
</dbReference>
<gene>
    <name evidence="3" type="ORF">SAMN05428998_1047</name>
</gene>
<dbReference type="AlphaFoldDB" id="A0A1Y6BJW3"/>
<proteinExistence type="predicted"/>
<keyword evidence="4" id="KW-1185">Reference proteome</keyword>
<feature type="domain" description="Glycosyl transferase family 1" evidence="1">
    <location>
        <begin position="209"/>
        <end position="372"/>
    </location>
</feature>
<dbReference type="SUPFAM" id="SSF53756">
    <property type="entry name" value="UDP-Glycosyltransferase/glycogen phosphorylase"/>
    <property type="match status" value="1"/>
</dbReference>
<reference evidence="3 4" key="1">
    <citation type="submission" date="2017-04" db="EMBL/GenBank/DDBJ databases">
        <authorList>
            <person name="Afonso C.L."/>
            <person name="Miller P.J."/>
            <person name="Scott M.A."/>
            <person name="Spackman E."/>
            <person name="Goraichik I."/>
            <person name="Dimitrov K.M."/>
            <person name="Suarez D.L."/>
            <person name="Swayne D.E."/>
        </authorList>
    </citation>
    <scope>NUCLEOTIDE SEQUENCE [LARGE SCALE GENOMIC DNA]</scope>
    <source>
        <strain evidence="3 4">USBA 355</strain>
    </source>
</reference>
<evidence type="ECO:0000313" key="4">
    <source>
        <dbReference type="Proteomes" id="UP000192917"/>
    </source>
</evidence>
<dbReference type="EMBL" id="FWZX01000004">
    <property type="protein sequence ID" value="SMF06847.1"/>
    <property type="molecule type" value="Genomic_DNA"/>
</dbReference>
<evidence type="ECO:0000259" key="2">
    <source>
        <dbReference type="Pfam" id="PF13439"/>
    </source>
</evidence>
<dbReference type="STRING" id="560819.SAMN05428998_1047"/>
<dbReference type="Gene3D" id="3.40.50.2000">
    <property type="entry name" value="Glycogen Phosphorylase B"/>
    <property type="match status" value="2"/>
</dbReference>
<dbReference type="InterPro" id="IPR028098">
    <property type="entry name" value="Glyco_trans_4-like_N"/>
</dbReference>
<dbReference type="Pfam" id="PF00534">
    <property type="entry name" value="Glycos_transf_1"/>
    <property type="match status" value="1"/>
</dbReference>
<dbReference type="PANTHER" id="PTHR12526">
    <property type="entry name" value="GLYCOSYLTRANSFERASE"/>
    <property type="match status" value="1"/>
</dbReference>
<dbReference type="Pfam" id="PF13439">
    <property type="entry name" value="Glyco_transf_4"/>
    <property type="match status" value="1"/>
</dbReference>
<dbReference type="GO" id="GO:0016757">
    <property type="term" value="F:glycosyltransferase activity"/>
    <property type="evidence" value="ECO:0007669"/>
    <property type="project" value="InterPro"/>
</dbReference>
<organism evidence="3 4">
    <name type="scientific">Tistlia consotensis USBA 355</name>
    <dbReference type="NCBI Taxonomy" id="560819"/>
    <lineage>
        <taxon>Bacteria</taxon>
        <taxon>Pseudomonadati</taxon>
        <taxon>Pseudomonadota</taxon>
        <taxon>Alphaproteobacteria</taxon>
        <taxon>Rhodospirillales</taxon>
        <taxon>Rhodovibrionaceae</taxon>
        <taxon>Tistlia</taxon>
    </lineage>
</organism>
<evidence type="ECO:0000313" key="3">
    <source>
        <dbReference type="EMBL" id="SMF06847.1"/>
    </source>
</evidence>
<accession>A0A1Y6BJW3</accession>
<feature type="domain" description="Glycosyltransferase subfamily 4-like N-terminal" evidence="2">
    <location>
        <begin position="38"/>
        <end position="193"/>
    </location>
</feature>
<keyword evidence="3" id="KW-0808">Transferase</keyword>